<evidence type="ECO:0008006" key="4">
    <source>
        <dbReference type="Google" id="ProtNLM"/>
    </source>
</evidence>
<dbReference type="Proteomes" id="UP000617734">
    <property type="component" value="Unassembled WGS sequence"/>
</dbReference>
<accession>A0A919FKC0</accession>
<sequence length="88" mass="10303">MDFDTDTYRRGNEVERTTNRLRTFRAVSTRYDKRAYVLHGTVTLASIRLWIRPDPPDRTYPSARSTGYRHRTVPGGIPVDGPSHRERR</sequence>
<protein>
    <recommendedName>
        <fullName evidence="4">Transposase DDE domain-containing protein</fullName>
    </recommendedName>
</protein>
<evidence type="ECO:0000256" key="1">
    <source>
        <dbReference type="SAM" id="MobiDB-lite"/>
    </source>
</evidence>
<dbReference type="EMBL" id="BNBO01000009">
    <property type="protein sequence ID" value="GHH67678.1"/>
    <property type="molecule type" value="Genomic_DNA"/>
</dbReference>
<evidence type="ECO:0000313" key="2">
    <source>
        <dbReference type="EMBL" id="GHH67678.1"/>
    </source>
</evidence>
<reference evidence="2" key="2">
    <citation type="submission" date="2020-09" db="EMBL/GenBank/DDBJ databases">
        <authorList>
            <person name="Sun Q."/>
            <person name="Ohkuma M."/>
        </authorList>
    </citation>
    <scope>NUCLEOTIDE SEQUENCE</scope>
    <source>
        <strain evidence="2">JCM 4646</strain>
    </source>
</reference>
<gene>
    <name evidence="2" type="ORF">GCM10018781_23330</name>
</gene>
<evidence type="ECO:0000313" key="3">
    <source>
        <dbReference type="Proteomes" id="UP000617734"/>
    </source>
</evidence>
<dbReference type="AlphaFoldDB" id="A0A919FKC0"/>
<proteinExistence type="predicted"/>
<name>A0A919FKC0_9ACTN</name>
<organism evidence="2 3">
    <name type="scientific">Kitasatospora indigofera</name>
    <dbReference type="NCBI Taxonomy" id="67307"/>
    <lineage>
        <taxon>Bacteria</taxon>
        <taxon>Bacillati</taxon>
        <taxon>Actinomycetota</taxon>
        <taxon>Actinomycetes</taxon>
        <taxon>Kitasatosporales</taxon>
        <taxon>Streptomycetaceae</taxon>
        <taxon>Kitasatospora</taxon>
    </lineage>
</organism>
<comment type="caution">
    <text evidence="2">The sequence shown here is derived from an EMBL/GenBank/DDBJ whole genome shotgun (WGS) entry which is preliminary data.</text>
</comment>
<reference evidence="2" key="1">
    <citation type="journal article" date="2014" name="Int. J. Syst. Evol. Microbiol.">
        <title>Complete genome sequence of Corynebacterium casei LMG S-19264T (=DSM 44701T), isolated from a smear-ripened cheese.</title>
        <authorList>
            <consortium name="US DOE Joint Genome Institute (JGI-PGF)"/>
            <person name="Walter F."/>
            <person name="Albersmeier A."/>
            <person name="Kalinowski J."/>
            <person name="Ruckert C."/>
        </authorList>
    </citation>
    <scope>NUCLEOTIDE SEQUENCE</scope>
    <source>
        <strain evidence="2">JCM 4646</strain>
    </source>
</reference>
<keyword evidence="3" id="KW-1185">Reference proteome</keyword>
<feature type="region of interest" description="Disordered" evidence="1">
    <location>
        <begin position="55"/>
        <end position="88"/>
    </location>
</feature>